<dbReference type="InParanoid" id="A0A6J0BI14"/>
<dbReference type="CDD" id="cd18793">
    <property type="entry name" value="SF2_C_SNF"/>
    <property type="match status" value="1"/>
</dbReference>
<dbReference type="GO" id="GO:0016887">
    <property type="term" value="F:ATP hydrolysis activity"/>
    <property type="evidence" value="ECO:0007669"/>
    <property type="project" value="InterPro"/>
</dbReference>
<evidence type="ECO:0000256" key="6">
    <source>
        <dbReference type="ARBA" id="ARBA00022840"/>
    </source>
</evidence>
<dbReference type="InterPro" id="IPR044972">
    <property type="entry name" value="Mot1"/>
</dbReference>
<dbReference type="InterPro" id="IPR001650">
    <property type="entry name" value="Helicase_C-like"/>
</dbReference>
<proteinExistence type="predicted"/>
<dbReference type="Pfam" id="PF00271">
    <property type="entry name" value="Helicase_C"/>
    <property type="match status" value="1"/>
</dbReference>
<dbReference type="InterPro" id="IPR022707">
    <property type="entry name" value="Mot1_central_dom"/>
</dbReference>
<dbReference type="Pfam" id="PF00176">
    <property type="entry name" value="SNF2-rel_dom"/>
    <property type="match status" value="1"/>
</dbReference>
<evidence type="ECO:0000256" key="8">
    <source>
        <dbReference type="ARBA" id="ARBA00023242"/>
    </source>
</evidence>
<dbReference type="InterPro" id="IPR016024">
    <property type="entry name" value="ARM-type_fold"/>
</dbReference>
<keyword evidence="8" id="KW-0539">Nucleus</keyword>
<dbReference type="Gene3D" id="3.40.50.10810">
    <property type="entry name" value="Tandem AAA-ATPase domain"/>
    <property type="match status" value="1"/>
</dbReference>
<feature type="region of interest" description="Disordered" evidence="9">
    <location>
        <begin position="181"/>
        <end position="275"/>
    </location>
</feature>
<dbReference type="RefSeq" id="XP_015514420.1">
    <property type="nucleotide sequence ID" value="XM_015658934.1"/>
</dbReference>
<keyword evidence="4" id="KW-0378">Hydrolase</keyword>
<dbReference type="PANTHER" id="PTHR36498:SF1">
    <property type="entry name" value="TATA-BINDING PROTEIN-ASSOCIATED FACTOR 172"/>
    <property type="match status" value="1"/>
</dbReference>
<dbReference type="FunCoup" id="A0A6J0BI14">
    <property type="interactions" value="2604"/>
</dbReference>
<dbReference type="KEGG" id="nlo:107220366"/>
<dbReference type="PROSITE" id="PS51194">
    <property type="entry name" value="HELICASE_CTER"/>
    <property type="match status" value="1"/>
</dbReference>
<keyword evidence="12" id="KW-1185">Reference proteome</keyword>
<name>A0A6J0BI14_NEOLC</name>
<feature type="compositionally biased region" description="Polar residues" evidence="9">
    <location>
        <begin position="181"/>
        <end position="190"/>
    </location>
</feature>
<feature type="region of interest" description="Disordered" evidence="9">
    <location>
        <begin position="677"/>
        <end position="702"/>
    </location>
</feature>
<dbReference type="CTD" id="41943"/>
<dbReference type="PANTHER" id="PTHR36498">
    <property type="entry name" value="TATA-BINDING PROTEIN-ASSOCIATED FACTOR 172"/>
    <property type="match status" value="1"/>
</dbReference>
<dbReference type="InterPro" id="IPR000330">
    <property type="entry name" value="SNF2_N"/>
</dbReference>
<dbReference type="InterPro" id="IPR049730">
    <property type="entry name" value="SNF2/RAD54-like_C"/>
</dbReference>
<evidence type="ECO:0000259" key="11">
    <source>
        <dbReference type="PROSITE" id="PS51194"/>
    </source>
</evidence>
<evidence type="ECO:0000256" key="4">
    <source>
        <dbReference type="ARBA" id="ARBA00022801"/>
    </source>
</evidence>
<dbReference type="GeneID" id="107220366"/>
<organism evidence="12 13">
    <name type="scientific">Neodiprion lecontei</name>
    <name type="common">Redheaded pine sawfly</name>
    <dbReference type="NCBI Taxonomy" id="441921"/>
    <lineage>
        <taxon>Eukaryota</taxon>
        <taxon>Metazoa</taxon>
        <taxon>Ecdysozoa</taxon>
        <taxon>Arthropoda</taxon>
        <taxon>Hexapoda</taxon>
        <taxon>Insecta</taxon>
        <taxon>Pterygota</taxon>
        <taxon>Neoptera</taxon>
        <taxon>Endopterygota</taxon>
        <taxon>Hymenoptera</taxon>
        <taxon>Tenthredinoidea</taxon>
        <taxon>Diprionidae</taxon>
        <taxon>Diprioninae</taxon>
        <taxon>Neodiprion</taxon>
    </lineage>
</organism>
<dbReference type="Gene3D" id="3.40.50.300">
    <property type="entry name" value="P-loop containing nucleotide triphosphate hydrolases"/>
    <property type="match status" value="1"/>
</dbReference>
<evidence type="ECO:0000313" key="15">
    <source>
        <dbReference type="RefSeq" id="XP_046601669.1"/>
    </source>
</evidence>
<evidence type="ECO:0000256" key="9">
    <source>
        <dbReference type="SAM" id="MobiDB-lite"/>
    </source>
</evidence>
<evidence type="ECO:0000313" key="12">
    <source>
        <dbReference type="Proteomes" id="UP000829291"/>
    </source>
</evidence>
<dbReference type="PROSITE" id="PS51192">
    <property type="entry name" value="HELICASE_ATP_BIND_1"/>
    <property type="match status" value="1"/>
</dbReference>
<reference evidence="13" key="1">
    <citation type="submission" date="2025-04" db="UniProtKB">
        <authorList>
            <consortium name="RefSeq"/>
        </authorList>
    </citation>
    <scope>IDENTIFICATION</scope>
    <source>
        <tissue evidence="14 15">Thorax and Abdomen</tissue>
        <tissue evidence="13">Whole body</tissue>
    </source>
</reference>
<dbReference type="Gene3D" id="1.25.10.10">
    <property type="entry name" value="Leucine-rich Repeat Variant"/>
    <property type="match status" value="2"/>
</dbReference>
<dbReference type="GO" id="GO:0003677">
    <property type="term" value="F:DNA binding"/>
    <property type="evidence" value="ECO:0007669"/>
    <property type="project" value="UniProtKB-KW"/>
</dbReference>
<dbReference type="InterPro" id="IPR038718">
    <property type="entry name" value="SNF2-like_sf"/>
</dbReference>
<dbReference type="RefSeq" id="XP_046601668.1">
    <property type="nucleotide sequence ID" value="XM_046745712.1"/>
</dbReference>
<comment type="subcellular location">
    <subcellularLocation>
        <location evidence="1">Nucleus</location>
    </subcellularLocation>
</comment>
<dbReference type="OrthoDB" id="10252227at2759"/>
<keyword evidence="6" id="KW-0067">ATP-binding</keyword>
<feature type="domain" description="Helicase ATP-binding" evidence="10">
    <location>
        <begin position="1346"/>
        <end position="1510"/>
    </location>
</feature>
<evidence type="ECO:0000256" key="7">
    <source>
        <dbReference type="ARBA" id="ARBA00023125"/>
    </source>
</evidence>
<sequence length="1925" mass="211583">MTSRLDRLFVLLETGSSAVTRRAAAQQLGEAQRLHPHELHHLLARVSTLLKSPQWDTRVAAAHAVQAILAQVPQWDPKPLHLNVPDAQLQQDETEDGQVRQFSKVNRLSLRDFDMARVLARSLHLTGSEGSEYDLVVAETSEPPNPQQTEKMFAAKFGLHPRLMGIDTNELFTNDDFAPSVQTSGVSQTKMPIDETMCQPSGLSRREMNRARRKARQSISKQRSREPDDTQDHQSSVTSGSGEPYVKRPKQEENATSEASWSGDEGGNWGVPDGTGCWPDTAVEWPLDSFAESLCQDLFSQKWEVRHGAATALRELVRLHGKGAGKSRDQTKEEMEESHRRWVEDAALRLLCVLGLDRFGDFVSDQVVAPVRETCAQALGSLLLLMPCTDNSENRENGQKTIKVEVKTEEDNDKIKEGGALGVLSVVLKLLEHNEWEARHGALLALKYLLAVRDDLLDELLPRAFPAAMHGLADPVDDVGAAAASALIPVAGVLPKLLTPSQLEAVVLRLWELLHEQDDLAAACNSFMGLLAAILSLPAAREHLTPQPLSKVLPRLWPFLGHSSSSVRKATLQTLLTLTGDDGNPKDEQDRWGDAGGSVLQEALRQVFQRALVEHVAAIQEVAERVWQNLVVRSDLQLLLHASCPLVSTWLCLAMQPEHVPFSPALLVTATTTQHSSRVTKSCGGNGSDAQSDSSSSGGCGSGGKSASELKVYIGGVETVAPATRRSNVVRARCMAARMLGLLSCYVVRPAPGVIYTADTPSPALCYAKVLLVHLASRSALQRTVAGLTMAHWATLEQPHPPTIPDILKEKLLGCLSECVYYDEIAVTFTRLLQETRDYIATLKHYKLPLKEGTGLDASAISTGVMTLEQITILTGKTVSSLLNLGTAAGSGNTAVKLKPKVLDSLEERRRAIESGATATAMQQHALNITSMAALAGAATMLRCLPGADCPLNPLVKPLMESIKREENDELQSLAARHLAHLIDLCVERKPSPNHKIASNLCMFLCSDPEFTPRIVGDSQPFEGILTLTNRHRHAERVAYNRGGFGGNGGRGPGRPPTTEIPLEELLAYEEPEAKAAKTRRRGATLALTSVTKLLGAQLSSRLPRLWELMLPAALKNSGPDECSYQQDHQEEATQLVSSLQVLETVASSLDASLLPPAIACVPRLCNLLAHPYRAVRHMAARCIAVLGTLRTEEVMRQVVRSVIPLLEPSIEKDSSSTDKVKIIAPAEIDAKRQGAAESLACLVESLGVGIVPYAVLLVVPLLGRMSDQNQAVRLTCSATFATLVQLMPLDPGAIGDPPLLGDEKAQERHFLEQLLNPRSIPDTKLPVPVSAELRAYQHQGLNWLAFLNRYRLHGVLCDDMGLGKTLQTLCMLATDHYHHPQTFPSLVVCPPTLTGHWVYEAEKFFKPKDLSALQYAGPPPEREKLRPRVSRYRLVVASYDIVRKDIEFFESIQWNYCILDEGHIIKNGKTKSAKAAKRLRAHHRLILSGTPVQNDVLELWSLFDFLMPGFLGSEKQFAARYSRPILASREPKAGAKDQEAGALAMEALHRQVLPFLLRRNKEDVLQDLPPKITQDYYCDLSPLQRTLYEDFRTRHSATLTSPAPANNSLGTHVFQALRYLRNVCNHPKLVLTPRHPQYHYVCASLKHQQSSLTDIEHGAKLPALKQLLLDCGIGQQQQQPVSMTAITTTDGQQQQLVSQHRALIFCQLKAMLDIVEKDLLRVHLPTVTYLRLDGSVPASQRHSVVARFNADPSIDVLLLTTQVGGLGLNLTGADTVIFVEHDWNPMKDLQAMDRAHRIGQKKVVNVYRLITRATLEEKIMGLQKFKLLTANTVITTENASMETMGTDQLLDLFSLDTSKDKRMDGQGGSGSVDGSESGFSGIVGVGRSVLESLPDLWEQQQYDDEYDLESFLSTLRGDNQPSPV</sequence>
<feature type="domain" description="Helicase C-terminal" evidence="11">
    <location>
        <begin position="1693"/>
        <end position="1841"/>
    </location>
</feature>
<dbReference type="GO" id="GO:0004386">
    <property type="term" value="F:helicase activity"/>
    <property type="evidence" value="ECO:0007669"/>
    <property type="project" value="UniProtKB-KW"/>
</dbReference>
<dbReference type="SMART" id="SM00490">
    <property type="entry name" value="HELICc"/>
    <property type="match status" value="1"/>
</dbReference>
<dbReference type="SUPFAM" id="SSF52540">
    <property type="entry name" value="P-loop containing nucleoside triphosphate hydrolases"/>
    <property type="match status" value="2"/>
</dbReference>
<dbReference type="InterPro" id="IPR011989">
    <property type="entry name" value="ARM-like"/>
</dbReference>
<dbReference type="CDD" id="cd17999">
    <property type="entry name" value="DEXHc_Mot1"/>
    <property type="match status" value="1"/>
</dbReference>
<evidence type="ECO:0000256" key="1">
    <source>
        <dbReference type="ARBA" id="ARBA00004123"/>
    </source>
</evidence>
<evidence type="ECO:0000313" key="13">
    <source>
        <dbReference type="RefSeq" id="XP_015514420.1"/>
    </source>
</evidence>
<keyword evidence="5" id="KW-0347">Helicase</keyword>
<dbReference type="GO" id="GO:0005524">
    <property type="term" value="F:ATP binding"/>
    <property type="evidence" value="ECO:0007669"/>
    <property type="project" value="UniProtKB-KW"/>
</dbReference>
<dbReference type="FunFam" id="3.40.50.300:FF:000428">
    <property type="entry name" value="TATA-binding protein-associated factor 172"/>
    <property type="match status" value="1"/>
</dbReference>
<dbReference type="GO" id="GO:0017025">
    <property type="term" value="F:TBP-class protein binding"/>
    <property type="evidence" value="ECO:0007669"/>
    <property type="project" value="InterPro"/>
</dbReference>
<dbReference type="RefSeq" id="XP_046601669.1">
    <property type="nucleotide sequence ID" value="XM_046745713.1"/>
</dbReference>
<keyword evidence="7" id="KW-0238">DNA-binding</keyword>
<dbReference type="GO" id="GO:0005634">
    <property type="term" value="C:nucleus"/>
    <property type="evidence" value="ECO:0007669"/>
    <property type="project" value="UniProtKB-SubCell"/>
</dbReference>
<feature type="compositionally biased region" description="Basic and acidic residues" evidence="9">
    <location>
        <begin position="223"/>
        <end position="232"/>
    </location>
</feature>
<evidence type="ECO:0000256" key="5">
    <source>
        <dbReference type="ARBA" id="ARBA00022806"/>
    </source>
</evidence>
<gene>
    <name evidence="13 14 15" type="primary">LOC107220366</name>
</gene>
<accession>A0A6J0BI14</accession>
<evidence type="ECO:0000313" key="14">
    <source>
        <dbReference type="RefSeq" id="XP_046601668.1"/>
    </source>
</evidence>
<protein>
    <submittedName>
        <fullName evidence="13 14">TATA-binding protein-associated factor 172</fullName>
    </submittedName>
</protein>
<dbReference type="SUPFAM" id="SSF48371">
    <property type="entry name" value="ARM repeat"/>
    <property type="match status" value="1"/>
</dbReference>
<keyword evidence="2" id="KW-0677">Repeat</keyword>
<keyword evidence="3" id="KW-0547">Nucleotide-binding</keyword>
<evidence type="ECO:0000259" key="10">
    <source>
        <dbReference type="PROSITE" id="PS51192"/>
    </source>
</evidence>
<dbReference type="SMART" id="SM00487">
    <property type="entry name" value="DEXDc"/>
    <property type="match status" value="1"/>
</dbReference>
<dbReference type="InterPro" id="IPR014001">
    <property type="entry name" value="Helicase_ATP-bd"/>
</dbReference>
<dbReference type="Proteomes" id="UP000829291">
    <property type="component" value="Chromosome 7"/>
</dbReference>
<evidence type="ECO:0000256" key="3">
    <source>
        <dbReference type="ARBA" id="ARBA00022741"/>
    </source>
</evidence>
<dbReference type="Pfam" id="PF12054">
    <property type="entry name" value="DUF3535"/>
    <property type="match status" value="1"/>
</dbReference>
<dbReference type="FunFam" id="3.40.50.10810:FF:000042">
    <property type="entry name" value="SNF2 family helicase-like protein"/>
    <property type="match status" value="1"/>
</dbReference>
<dbReference type="InterPro" id="IPR027417">
    <property type="entry name" value="P-loop_NTPase"/>
</dbReference>
<dbReference type="InterPro" id="IPR044078">
    <property type="entry name" value="Mot1_ATP-bd"/>
</dbReference>
<feature type="compositionally biased region" description="Low complexity" evidence="9">
    <location>
        <begin position="688"/>
        <end position="697"/>
    </location>
</feature>
<evidence type="ECO:0000256" key="2">
    <source>
        <dbReference type="ARBA" id="ARBA00022737"/>
    </source>
</evidence>